<feature type="signal peptide" evidence="3">
    <location>
        <begin position="1"/>
        <end position="25"/>
    </location>
</feature>
<dbReference type="PRINTS" id="PR00347">
    <property type="entry name" value="THAUMATIN"/>
</dbReference>
<dbReference type="SMART" id="SM00205">
    <property type="entry name" value="THN"/>
    <property type="match status" value="1"/>
</dbReference>
<dbReference type="Proteomes" id="UP001327560">
    <property type="component" value="Chromosome 5"/>
</dbReference>
<dbReference type="CDD" id="cd09218">
    <property type="entry name" value="TLP-PA"/>
    <property type="match status" value="1"/>
</dbReference>
<keyword evidence="3" id="KW-0732">Signal</keyword>
<proteinExistence type="predicted"/>
<protein>
    <submittedName>
        <fullName evidence="4">Pathogenesis-related protein 5-like</fullName>
    </submittedName>
</protein>
<keyword evidence="2" id="KW-0472">Membrane</keyword>
<dbReference type="InterPro" id="IPR017949">
    <property type="entry name" value="Thaumatin_CS"/>
</dbReference>
<dbReference type="Gene3D" id="2.60.110.10">
    <property type="entry name" value="Thaumatin"/>
    <property type="match status" value="1"/>
</dbReference>
<feature type="transmembrane region" description="Helical" evidence="2">
    <location>
        <begin position="286"/>
        <end position="305"/>
    </location>
</feature>
<name>A0AAQ3KDE9_9LILI</name>
<dbReference type="InterPro" id="IPR037176">
    <property type="entry name" value="Osmotin/thaumatin-like_sf"/>
</dbReference>
<dbReference type="EMBL" id="CP136894">
    <property type="protein sequence ID" value="WOL06490.1"/>
    <property type="molecule type" value="Genomic_DNA"/>
</dbReference>
<sequence>MEASTTFRTLAFVPVLALLIRLSAGSSTFTISNNCPHTIWPGTLAGSGTPELPTTGFKLDSGQTARILAPPGWSGRIWARTECRFDGNGAGTCQTGDCGGRMECGGAGALPPVTLFEITLGKGLDDDFYDVSLVDGYNLPVIAAPRVLQGECNMTGCLTDLNRGCPKELQVQGAGEVVACKSACEAFGLDKYCCSGEFATATSCKPSFYSNIFKAACPRAYSYAFDDATSTFTCKAYDYTIIFCPNDTRLRSSHNYSVSPPSPTNEGNGDEGEPAENTSSASNLSFHVYLFLLLLILLVGILQLLEKLSYATATATSVAKVRRIRHHRKYSVTAKIAIAENRNCGRHRDGQRASRTNNDD</sequence>
<evidence type="ECO:0000313" key="5">
    <source>
        <dbReference type="Proteomes" id="UP001327560"/>
    </source>
</evidence>
<evidence type="ECO:0000256" key="2">
    <source>
        <dbReference type="SAM" id="Phobius"/>
    </source>
</evidence>
<dbReference type="PROSITE" id="PS51367">
    <property type="entry name" value="THAUMATIN_2"/>
    <property type="match status" value="1"/>
</dbReference>
<dbReference type="PANTHER" id="PTHR31048">
    <property type="entry name" value="OS03G0233200 PROTEIN"/>
    <property type="match status" value="1"/>
</dbReference>
<dbReference type="PROSITE" id="PS00316">
    <property type="entry name" value="THAUMATIN_1"/>
    <property type="match status" value="1"/>
</dbReference>
<dbReference type="AlphaFoldDB" id="A0AAQ3KDE9"/>
<dbReference type="SUPFAM" id="SSF49870">
    <property type="entry name" value="Osmotin, thaumatin-like protein"/>
    <property type="match status" value="1"/>
</dbReference>
<evidence type="ECO:0000256" key="1">
    <source>
        <dbReference type="SAM" id="MobiDB-lite"/>
    </source>
</evidence>
<dbReference type="FunFam" id="2.60.110.10:FF:000001">
    <property type="entry name" value="THAUMATIN-LIKE PROTEIN 1"/>
    <property type="match status" value="1"/>
</dbReference>
<gene>
    <name evidence="4" type="ORF">Cni_G15224</name>
</gene>
<evidence type="ECO:0000313" key="4">
    <source>
        <dbReference type="EMBL" id="WOL06490.1"/>
    </source>
</evidence>
<feature type="compositionally biased region" description="Polar residues" evidence="1">
    <location>
        <begin position="254"/>
        <end position="267"/>
    </location>
</feature>
<feature type="region of interest" description="Disordered" evidence="1">
    <location>
        <begin position="254"/>
        <end position="278"/>
    </location>
</feature>
<keyword evidence="2" id="KW-0812">Transmembrane</keyword>
<dbReference type="Pfam" id="PF00314">
    <property type="entry name" value="Thaumatin"/>
    <property type="match status" value="1"/>
</dbReference>
<keyword evidence="2" id="KW-1133">Transmembrane helix</keyword>
<reference evidence="4 5" key="1">
    <citation type="submission" date="2023-10" db="EMBL/GenBank/DDBJ databases">
        <title>Chromosome-scale genome assembly provides insights into flower coloration mechanisms of Canna indica.</title>
        <authorList>
            <person name="Li C."/>
        </authorList>
    </citation>
    <scope>NUCLEOTIDE SEQUENCE [LARGE SCALE GENOMIC DNA]</scope>
    <source>
        <tissue evidence="4">Flower</tissue>
    </source>
</reference>
<evidence type="ECO:0000256" key="3">
    <source>
        <dbReference type="SAM" id="SignalP"/>
    </source>
</evidence>
<accession>A0AAQ3KDE9</accession>
<feature type="chain" id="PRO_5042820553" evidence="3">
    <location>
        <begin position="26"/>
        <end position="360"/>
    </location>
</feature>
<keyword evidence="5" id="KW-1185">Reference proteome</keyword>
<dbReference type="InterPro" id="IPR001938">
    <property type="entry name" value="Thaumatin"/>
</dbReference>
<organism evidence="4 5">
    <name type="scientific">Canna indica</name>
    <name type="common">Indian-shot</name>
    <dbReference type="NCBI Taxonomy" id="4628"/>
    <lineage>
        <taxon>Eukaryota</taxon>
        <taxon>Viridiplantae</taxon>
        <taxon>Streptophyta</taxon>
        <taxon>Embryophyta</taxon>
        <taxon>Tracheophyta</taxon>
        <taxon>Spermatophyta</taxon>
        <taxon>Magnoliopsida</taxon>
        <taxon>Liliopsida</taxon>
        <taxon>Zingiberales</taxon>
        <taxon>Cannaceae</taxon>
        <taxon>Canna</taxon>
    </lineage>
</organism>